<dbReference type="Gene3D" id="3.10.450.590">
    <property type="match status" value="1"/>
</dbReference>
<evidence type="ECO:0008006" key="4">
    <source>
        <dbReference type="Google" id="ProtNLM"/>
    </source>
</evidence>
<sequence>MKKWIFAVMMMLGLQQAIAQDYTEAARAWLALVDSGNYGGSWQAAAPMFKQAVTEDKWEAAVTAARKPLGALKSRNFSGAKAASELPGAPDGSYQVLTFNASFENKKNAVETITLMDVEGNWLVVGYFIR</sequence>
<reference evidence="2 3" key="1">
    <citation type="submission" date="2023-04" db="EMBL/GenBank/DDBJ databases">
        <title>Marinobulbifer ophiurae gen. nov., sp. Nov., isolate from tissue of brittle star Ophioplocus japonicus.</title>
        <authorList>
            <person name="Kawano K."/>
            <person name="Sawayama S."/>
            <person name="Nakagawa S."/>
        </authorList>
    </citation>
    <scope>NUCLEOTIDE SEQUENCE [LARGE SCALE GENOMIC DNA]</scope>
    <source>
        <strain evidence="2 3">NKW57</strain>
    </source>
</reference>
<dbReference type="Pfam" id="PF13211">
    <property type="entry name" value="DUF4019"/>
    <property type="match status" value="1"/>
</dbReference>
<evidence type="ECO:0000313" key="3">
    <source>
        <dbReference type="Proteomes" id="UP001224392"/>
    </source>
</evidence>
<keyword evidence="1" id="KW-0732">Signal</keyword>
<comment type="caution">
    <text evidence="2">The sequence shown here is derived from an EMBL/GenBank/DDBJ whole genome shotgun (WGS) entry which is preliminary data.</text>
</comment>
<dbReference type="Proteomes" id="UP001224392">
    <property type="component" value="Unassembled WGS sequence"/>
</dbReference>
<dbReference type="EMBL" id="BSYJ01000004">
    <property type="protein sequence ID" value="GMG88014.1"/>
    <property type="molecule type" value="Genomic_DNA"/>
</dbReference>
<name>A0ABQ6M0Y1_9GAMM</name>
<evidence type="ECO:0000313" key="2">
    <source>
        <dbReference type="EMBL" id="GMG88014.1"/>
    </source>
</evidence>
<gene>
    <name evidence="2" type="ORF">MNKW57_23350</name>
</gene>
<keyword evidence="3" id="KW-1185">Reference proteome</keyword>
<evidence type="ECO:0000256" key="1">
    <source>
        <dbReference type="SAM" id="SignalP"/>
    </source>
</evidence>
<dbReference type="InterPro" id="IPR025091">
    <property type="entry name" value="DUF4019"/>
</dbReference>
<organism evidence="2 3">
    <name type="scientific">Biformimicrobium ophioploci</name>
    <dbReference type="NCBI Taxonomy" id="3036711"/>
    <lineage>
        <taxon>Bacteria</taxon>
        <taxon>Pseudomonadati</taxon>
        <taxon>Pseudomonadota</taxon>
        <taxon>Gammaproteobacteria</taxon>
        <taxon>Cellvibrionales</taxon>
        <taxon>Microbulbiferaceae</taxon>
        <taxon>Biformimicrobium</taxon>
    </lineage>
</organism>
<proteinExistence type="predicted"/>
<protein>
    <recommendedName>
        <fullName evidence="4">DUF4019 domain-containing protein</fullName>
    </recommendedName>
</protein>
<feature type="chain" id="PRO_5045906038" description="DUF4019 domain-containing protein" evidence="1">
    <location>
        <begin position="20"/>
        <end position="130"/>
    </location>
</feature>
<dbReference type="RefSeq" id="WP_285764622.1">
    <property type="nucleotide sequence ID" value="NZ_BSYJ01000004.1"/>
</dbReference>
<feature type="signal peptide" evidence="1">
    <location>
        <begin position="1"/>
        <end position="19"/>
    </location>
</feature>
<accession>A0ABQ6M0Y1</accession>